<comment type="function">
    <text evidence="6 8">Allows the formation of correctly charged Gln-tRNA(Gln) through the transamidation of misacylated Glu-tRNA(Gln) in organisms which lack glutaminyl-tRNA synthetase. The reaction takes place in the presence of glutamine and ATP through an activated gamma-phospho-Glu-tRNA(Gln).</text>
</comment>
<accession>A0A848DJJ4</accession>
<dbReference type="InterPro" id="IPR004412">
    <property type="entry name" value="GatA"/>
</dbReference>
<keyword evidence="10" id="KW-0808">Transferase</keyword>
<keyword evidence="5 8" id="KW-0648">Protein biosynthesis</keyword>
<evidence type="ECO:0000256" key="3">
    <source>
        <dbReference type="ARBA" id="ARBA00022741"/>
    </source>
</evidence>
<comment type="subunit">
    <text evidence="8">Heterotrimer of A, B and C subunits.</text>
</comment>
<dbReference type="EMBL" id="JAAXKZ010000050">
    <property type="protein sequence ID" value="NMH92872.1"/>
    <property type="molecule type" value="Genomic_DNA"/>
</dbReference>
<dbReference type="PANTHER" id="PTHR11895:SF151">
    <property type="entry name" value="GLUTAMYL-TRNA(GLN) AMIDOTRANSFERASE SUBUNIT A"/>
    <property type="match status" value="1"/>
</dbReference>
<dbReference type="SUPFAM" id="SSF75304">
    <property type="entry name" value="Amidase signature (AS) enzymes"/>
    <property type="match status" value="1"/>
</dbReference>
<dbReference type="GO" id="GO:0050567">
    <property type="term" value="F:glutaminyl-tRNA synthase (glutamine-hydrolyzing) activity"/>
    <property type="evidence" value="ECO:0007669"/>
    <property type="project" value="UniProtKB-UniRule"/>
</dbReference>
<dbReference type="NCBIfam" id="TIGR00132">
    <property type="entry name" value="gatA"/>
    <property type="match status" value="1"/>
</dbReference>
<dbReference type="Gene3D" id="3.90.1300.10">
    <property type="entry name" value="Amidase signature (AS) domain"/>
    <property type="match status" value="1"/>
</dbReference>
<evidence type="ECO:0000313" key="11">
    <source>
        <dbReference type="Proteomes" id="UP000586918"/>
    </source>
</evidence>
<keyword evidence="3 8" id="KW-0547">Nucleotide-binding</keyword>
<evidence type="ECO:0000259" key="9">
    <source>
        <dbReference type="Pfam" id="PF01425"/>
    </source>
</evidence>
<dbReference type="GO" id="GO:0030956">
    <property type="term" value="C:glutamyl-tRNA(Gln) amidotransferase complex"/>
    <property type="evidence" value="ECO:0007669"/>
    <property type="project" value="InterPro"/>
</dbReference>
<dbReference type="GO" id="GO:0005524">
    <property type="term" value="F:ATP binding"/>
    <property type="evidence" value="ECO:0007669"/>
    <property type="project" value="UniProtKB-KW"/>
</dbReference>
<comment type="catalytic activity">
    <reaction evidence="7 8">
        <text>L-glutamyl-tRNA(Gln) + L-glutamine + ATP + H2O = L-glutaminyl-tRNA(Gln) + L-glutamate + ADP + phosphate + H(+)</text>
        <dbReference type="Rhea" id="RHEA:17521"/>
        <dbReference type="Rhea" id="RHEA-COMP:9681"/>
        <dbReference type="Rhea" id="RHEA-COMP:9684"/>
        <dbReference type="ChEBI" id="CHEBI:15377"/>
        <dbReference type="ChEBI" id="CHEBI:15378"/>
        <dbReference type="ChEBI" id="CHEBI:29985"/>
        <dbReference type="ChEBI" id="CHEBI:30616"/>
        <dbReference type="ChEBI" id="CHEBI:43474"/>
        <dbReference type="ChEBI" id="CHEBI:58359"/>
        <dbReference type="ChEBI" id="CHEBI:78520"/>
        <dbReference type="ChEBI" id="CHEBI:78521"/>
        <dbReference type="ChEBI" id="CHEBI:456216"/>
        <dbReference type="EC" id="6.3.5.7"/>
    </reaction>
</comment>
<dbReference type="PANTHER" id="PTHR11895">
    <property type="entry name" value="TRANSAMIDASE"/>
    <property type="match status" value="1"/>
</dbReference>
<evidence type="ECO:0000256" key="8">
    <source>
        <dbReference type="HAMAP-Rule" id="MF_00120"/>
    </source>
</evidence>
<evidence type="ECO:0000256" key="1">
    <source>
        <dbReference type="ARBA" id="ARBA00008069"/>
    </source>
</evidence>
<dbReference type="GO" id="GO:0006412">
    <property type="term" value="P:translation"/>
    <property type="evidence" value="ECO:0007669"/>
    <property type="project" value="UniProtKB-UniRule"/>
</dbReference>
<dbReference type="InterPro" id="IPR023631">
    <property type="entry name" value="Amidase_dom"/>
</dbReference>
<evidence type="ECO:0000313" key="10">
    <source>
        <dbReference type="EMBL" id="NMH92872.1"/>
    </source>
</evidence>
<evidence type="ECO:0000256" key="4">
    <source>
        <dbReference type="ARBA" id="ARBA00022840"/>
    </source>
</evidence>
<dbReference type="InterPro" id="IPR000120">
    <property type="entry name" value="Amidase"/>
</dbReference>
<name>A0A848DJJ4_9PSEU</name>
<dbReference type="InterPro" id="IPR020556">
    <property type="entry name" value="Amidase_CS"/>
</dbReference>
<feature type="active site" description="Charge relay system" evidence="8">
    <location>
        <position position="160"/>
    </location>
</feature>
<evidence type="ECO:0000256" key="7">
    <source>
        <dbReference type="ARBA" id="ARBA00047407"/>
    </source>
</evidence>
<sequence>MNSELTRLTAAELAQKIHSREVSAVEVTQAHLDRIAAVDDRDEGVHAFLHVDASAALSAAALVDESLDAGTAPASPLAGVPLALKDVLTTSDMPTTVGSKILEGWRPPYDATVTARLRAAGIPILGKTNMDEFAMGSSTEYSAYGVTRNPWDLRRIPGGSGGGSAAALAAFEAPLAIGTDTGGSIRQPAAMTGTVGVKPTYGAVSRFGLVACASSLDQAGPCARTVLDTALLHEVIAGHDPMDSTSIDAPVPDVVEAARRGASGDLRGLRVGVVRELSGEGYQPGVRSTFEAALRQLEALGAELVEVSTPHFRYALAAYYLILPSEVSSNLARFDAMRYGLRVENGATSAEEVMALTREAGFGPEVKRRIILGTYALSSGYYDAYYGQAQKVRTLISRDFAAAFEQADVLVSPTAPTTAFPIGDKVDDPLAMYLNDLATIPTNLAGTTAMSVPSGLAPEDGLPTGLQIMAPALGEAVMYRVAAAYEAARDAEDGGPLIQRVPGLEVSA</sequence>
<proteinExistence type="inferred from homology"/>
<dbReference type="HAMAP" id="MF_00120">
    <property type="entry name" value="GatA"/>
    <property type="match status" value="1"/>
</dbReference>
<dbReference type="PROSITE" id="PS00571">
    <property type="entry name" value="AMIDASES"/>
    <property type="match status" value="1"/>
</dbReference>
<feature type="domain" description="Amidase" evidence="9">
    <location>
        <begin position="26"/>
        <end position="476"/>
    </location>
</feature>
<dbReference type="Pfam" id="PF01425">
    <property type="entry name" value="Amidase"/>
    <property type="match status" value="1"/>
</dbReference>
<feature type="active site" description="Acyl-ester intermediate" evidence="8">
    <location>
        <position position="184"/>
    </location>
</feature>
<dbReference type="InterPro" id="IPR036928">
    <property type="entry name" value="AS_sf"/>
</dbReference>
<keyword evidence="11" id="KW-1185">Reference proteome</keyword>
<evidence type="ECO:0000256" key="2">
    <source>
        <dbReference type="ARBA" id="ARBA00022598"/>
    </source>
</evidence>
<dbReference type="GO" id="GO:0016740">
    <property type="term" value="F:transferase activity"/>
    <property type="evidence" value="ECO:0007669"/>
    <property type="project" value="UniProtKB-KW"/>
</dbReference>
<organism evidence="10 11">
    <name type="scientific">Pseudonocardia bannensis</name>
    <dbReference type="NCBI Taxonomy" id="630973"/>
    <lineage>
        <taxon>Bacteria</taxon>
        <taxon>Bacillati</taxon>
        <taxon>Actinomycetota</taxon>
        <taxon>Actinomycetes</taxon>
        <taxon>Pseudonocardiales</taxon>
        <taxon>Pseudonocardiaceae</taxon>
        <taxon>Pseudonocardia</taxon>
    </lineage>
</organism>
<evidence type="ECO:0000256" key="5">
    <source>
        <dbReference type="ARBA" id="ARBA00022917"/>
    </source>
</evidence>
<comment type="caution">
    <text evidence="10">The sequence shown here is derived from an EMBL/GenBank/DDBJ whole genome shotgun (WGS) entry which is preliminary data.</text>
</comment>
<gene>
    <name evidence="8 10" type="primary">gatA</name>
    <name evidence="10" type="ORF">HF519_15090</name>
</gene>
<feature type="active site" description="Charge relay system" evidence="8">
    <location>
        <position position="85"/>
    </location>
</feature>
<keyword evidence="4 8" id="KW-0067">ATP-binding</keyword>
<reference evidence="10 11" key="1">
    <citation type="submission" date="2020-04" db="EMBL/GenBank/DDBJ databases">
        <authorList>
            <person name="Klaysubun C."/>
            <person name="Duangmal K."/>
            <person name="Lipun K."/>
        </authorList>
    </citation>
    <scope>NUCLEOTIDE SEQUENCE [LARGE SCALE GENOMIC DNA]</scope>
    <source>
        <strain evidence="10 11">DSM 45300</strain>
    </source>
</reference>
<dbReference type="Proteomes" id="UP000586918">
    <property type="component" value="Unassembled WGS sequence"/>
</dbReference>
<dbReference type="AlphaFoldDB" id="A0A848DJJ4"/>
<protein>
    <recommendedName>
        <fullName evidence="8">Glutamyl-tRNA(Gln) amidotransferase subunit A</fullName>
        <shortName evidence="8">Glu-ADT subunit A</shortName>
        <ecNumber evidence="8">6.3.5.7</ecNumber>
    </recommendedName>
</protein>
<evidence type="ECO:0000256" key="6">
    <source>
        <dbReference type="ARBA" id="ARBA00025295"/>
    </source>
</evidence>
<comment type="similarity">
    <text evidence="1 8">Belongs to the amidase family. GatA subfamily.</text>
</comment>
<keyword evidence="2 8" id="KW-0436">Ligase</keyword>
<dbReference type="EC" id="6.3.5.7" evidence="8"/>